<sequence>MMDIRTKLVMLFLVTFLSVSAHVSAQSAPSPLPTSTPTRTNITAALEKAGQFTFFIRLLKSTLVGDQLNSQINSKSNQGFTIFAPTDNSFSNLPPGTLNSLSDQQKIQLIQFHVLPTVISLSQFQTVSNPVTTQAGDSSEDHFPLNVSTSGNQVNLTTGVNTARIDNTILSGSKVVIYQVDQVLLPAAMFQSSAPAPAPAKPEKAFSAAAADTPTSSNGATVDTSAGIPLRLHPVTIGSYIAVAVAAFLALLY</sequence>
<comment type="caution">
    <text evidence="1">The sequence shown here is derived from an EMBL/GenBank/DDBJ whole genome shotgun (WGS) entry which is preliminary data.</text>
</comment>
<keyword evidence="2" id="KW-1185">Reference proteome</keyword>
<protein>
    <submittedName>
        <fullName evidence="1">Uncharacterized protein</fullName>
    </submittedName>
</protein>
<name>A0ACB9LI84_9MYRT</name>
<accession>A0ACB9LI84</accession>
<evidence type="ECO:0000313" key="2">
    <source>
        <dbReference type="Proteomes" id="UP001057402"/>
    </source>
</evidence>
<reference evidence="2" key="1">
    <citation type="journal article" date="2023" name="Front. Plant Sci.">
        <title>Chromosomal-level genome assembly of Melastoma candidum provides insights into trichome evolution.</title>
        <authorList>
            <person name="Zhong Y."/>
            <person name="Wu W."/>
            <person name="Sun C."/>
            <person name="Zou P."/>
            <person name="Liu Y."/>
            <person name="Dai S."/>
            <person name="Zhou R."/>
        </authorList>
    </citation>
    <scope>NUCLEOTIDE SEQUENCE [LARGE SCALE GENOMIC DNA]</scope>
</reference>
<evidence type="ECO:0000313" key="1">
    <source>
        <dbReference type="EMBL" id="KAI4310399.1"/>
    </source>
</evidence>
<proteinExistence type="predicted"/>
<dbReference type="EMBL" id="CM042890">
    <property type="protein sequence ID" value="KAI4310399.1"/>
    <property type="molecule type" value="Genomic_DNA"/>
</dbReference>
<dbReference type="Proteomes" id="UP001057402">
    <property type="component" value="Chromosome 11"/>
</dbReference>
<gene>
    <name evidence="1" type="ORF">MLD38_035379</name>
</gene>
<organism evidence="1 2">
    <name type="scientific">Melastoma candidum</name>
    <dbReference type="NCBI Taxonomy" id="119954"/>
    <lineage>
        <taxon>Eukaryota</taxon>
        <taxon>Viridiplantae</taxon>
        <taxon>Streptophyta</taxon>
        <taxon>Embryophyta</taxon>
        <taxon>Tracheophyta</taxon>
        <taxon>Spermatophyta</taxon>
        <taxon>Magnoliopsida</taxon>
        <taxon>eudicotyledons</taxon>
        <taxon>Gunneridae</taxon>
        <taxon>Pentapetalae</taxon>
        <taxon>rosids</taxon>
        <taxon>malvids</taxon>
        <taxon>Myrtales</taxon>
        <taxon>Melastomataceae</taxon>
        <taxon>Melastomatoideae</taxon>
        <taxon>Melastomateae</taxon>
        <taxon>Melastoma</taxon>
    </lineage>
</organism>